<keyword evidence="2" id="KW-1185">Reference proteome</keyword>
<accession>A0A8H4V610</accession>
<name>A0A8H4V610_9HYPO</name>
<sequence length="661" mass="75785">MAMDSSSRSLDTLPMDILELISEQLASCDSRLLSVSSLSLASRTYAYATRKQRFARINFRLISRDRLSSDVDRCRAILDTGGYSRYIRRVKITGCIPIGVNDSCESDYQSEEAGRIQNEEDGDKKLEQETWSGVDDRFTYPPWKPSFYHHRRRLDQELKRRQDESWQPLADLIKDLDGLKDLIYESHDRFPRCLLLALQGHPKIRLHMHSFDLRTLVFPKRDPSDVEPDELALLSTPSLHSLVVYSSLDDDEDNREGEAALQLVTRLASRLKHVTLTYHHRMWRNKNSAASPETAWTPPQAWLGFPGDRLQDSRPVGSLQSLALQDNAANKEALAVWSRRTDFTALRALELYPSFNLFEDLTGMAQDGQFCSLRVLALSFGGYGYIEESASLLLEALHPLESLTLMDYHGHGLFRAATRRHGDTLRYLRLEPGCAQNMSLQDIEELRVYCPHLRDLKCPVVRTAGDKQEAAFYRAIGRLPCLQRLTLGLHVYSLSSLPPFPSLPPIFSLLDPNRYTLDELMVESKMVMMNSAIDAKLARSIFRLISTAQSRNGSRPVLNHLIIEPRDLEDPPFDIDDRVLRDAIKTSTWLARTWICERDQWGDKGDDVSVREVLPNWEVTHAGEELSEWNQCGGIWRELWGRMDKEGKWKHQWKSLPLFEG</sequence>
<protein>
    <submittedName>
        <fullName evidence="1">Uncharacterized protein</fullName>
    </submittedName>
</protein>
<dbReference type="Gene3D" id="3.80.10.10">
    <property type="entry name" value="Ribonuclease Inhibitor"/>
    <property type="match status" value="1"/>
</dbReference>
<gene>
    <name evidence="1" type="ORF">G6O67_005529</name>
</gene>
<dbReference type="OrthoDB" id="3945550at2759"/>
<evidence type="ECO:0000313" key="2">
    <source>
        <dbReference type="Proteomes" id="UP000557566"/>
    </source>
</evidence>
<comment type="caution">
    <text evidence="1">The sequence shown here is derived from an EMBL/GenBank/DDBJ whole genome shotgun (WGS) entry which is preliminary data.</text>
</comment>
<evidence type="ECO:0000313" key="1">
    <source>
        <dbReference type="EMBL" id="KAF4509254.1"/>
    </source>
</evidence>
<proteinExistence type="predicted"/>
<dbReference type="AlphaFoldDB" id="A0A8H4V610"/>
<dbReference type="EMBL" id="JAAVMX010000005">
    <property type="protein sequence ID" value="KAF4509254.1"/>
    <property type="molecule type" value="Genomic_DNA"/>
</dbReference>
<dbReference type="InterPro" id="IPR032675">
    <property type="entry name" value="LRR_dom_sf"/>
</dbReference>
<dbReference type="Proteomes" id="UP000557566">
    <property type="component" value="Unassembled WGS sequence"/>
</dbReference>
<organism evidence="1 2">
    <name type="scientific">Ophiocordyceps sinensis</name>
    <dbReference type="NCBI Taxonomy" id="72228"/>
    <lineage>
        <taxon>Eukaryota</taxon>
        <taxon>Fungi</taxon>
        <taxon>Dikarya</taxon>
        <taxon>Ascomycota</taxon>
        <taxon>Pezizomycotina</taxon>
        <taxon>Sordariomycetes</taxon>
        <taxon>Hypocreomycetidae</taxon>
        <taxon>Hypocreales</taxon>
        <taxon>Ophiocordycipitaceae</taxon>
        <taxon>Ophiocordyceps</taxon>
    </lineage>
</organism>
<reference evidence="1 2" key="1">
    <citation type="journal article" date="2020" name="Genome Biol. Evol.">
        <title>A new high-quality draft genome assembly of the Chinese cordyceps Ophiocordyceps sinensis.</title>
        <authorList>
            <person name="Shu R."/>
            <person name="Zhang J."/>
            <person name="Meng Q."/>
            <person name="Zhang H."/>
            <person name="Zhou G."/>
            <person name="Li M."/>
            <person name="Wu P."/>
            <person name="Zhao Y."/>
            <person name="Chen C."/>
            <person name="Qin Q."/>
        </authorList>
    </citation>
    <scope>NUCLEOTIDE SEQUENCE [LARGE SCALE GENOMIC DNA]</scope>
    <source>
        <strain evidence="1 2">IOZ07</strain>
    </source>
</reference>